<protein>
    <submittedName>
        <fullName evidence="1">Uncharacterized protein</fullName>
    </submittedName>
</protein>
<sequence length="426" mass="46193">MDAPGTNSINGAAFNVLNSIIGSGIICLPIALKNAGLATGILLLILVGMISQYTTYTLVFTGKRTNAMSYSEVTRQALGVTGYRILNASLTISMLGALTTYLIIVGDILTALRETYLPALTWATRSATIVGVSTTCISPFLFFRNSGPLAKISVVSVFALPLILGIIAVRAPIYAASAPMDYPLVLGNKVFPALGMLSFSFCSSHAAFQNFLGLEVRSLQNWRKCTMMATWAALLICCGFAVTGLMSFGSGVQANIFQNFPQNDPYVNVARLLFCLTLVLTFPLTFYPARDTMTHMLHIDQPQLVHLSKSEILCSLKLFILVIFAATQCTDLGMAYELVGAASATVIGFVFPALIFLWSGSDLTLAKVLTSQPVASLLPLVERTKDTDEDDIAQGRQSMRLWGVGWFVFYFGITVFFVGTFSIIYR</sequence>
<evidence type="ECO:0000313" key="1">
    <source>
        <dbReference type="EMBL" id="KAJ1937682.1"/>
    </source>
</evidence>
<reference evidence="1" key="1">
    <citation type="submission" date="2022-07" db="EMBL/GenBank/DDBJ databases">
        <title>Phylogenomic reconstructions and comparative analyses of Kickxellomycotina fungi.</title>
        <authorList>
            <person name="Reynolds N.K."/>
            <person name="Stajich J.E."/>
            <person name="Barry K."/>
            <person name="Grigoriev I.V."/>
            <person name="Crous P."/>
            <person name="Smith M.E."/>
        </authorList>
    </citation>
    <scope>NUCLEOTIDE SEQUENCE</scope>
    <source>
        <strain evidence="1">NRRL 5244</strain>
    </source>
</reference>
<keyword evidence="2" id="KW-1185">Reference proteome</keyword>
<comment type="caution">
    <text evidence="1">The sequence shown here is derived from an EMBL/GenBank/DDBJ whole genome shotgun (WGS) entry which is preliminary data.</text>
</comment>
<accession>A0ACC1J4U3</accession>
<dbReference type="EMBL" id="JANBPW010003432">
    <property type="protein sequence ID" value="KAJ1937682.1"/>
    <property type="molecule type" value="Genomic_DNA"/>
</dbReference>
<name>A0ACC1J4U3_9FUNG</name>
<dbReference type="Proteomes" id="UP001150603">
    <property type="component" value="Unassembled WGS sequence"/>
</dbReference>
<gene>
    <name evidence="1" type="ORF">FBU59_004680</name>
</gene>
<organism evidence="1 2">
    <name type="scientific">Linderina macrospora</name>
    <dbReference type="NCBI Taxonomy" id="4868"/>
    <lineage>
        <taxon>Eukaryota</taxon>
        <taxon>Fungi</taxon>
        <taxon>Fungi incertae sedis</taxon>
        <taxon>Zoopagomycota</taxon>
        <taxon>Kickxellomycotina</taxon>
        <taxon>Kickxellomycetes</taxon>
        <taxon>Kickxellales</taxon>
        <taxon>Kickxellaceae</taxon>
        <taxon>Linderina</taxon>
    </lineage>
</organism>
<evidence type="ECO:0000313" key="2">
    <source>
        <dbReference type="Proteomes" id="UP001150603"/>
    </source>
</evidence>
<proteinExistence type="predicted"/>